<name>A0A1I6LHL1_9BACT</name>
<dbReference type="RefSeq" id="WP_141223795.1">
    <property type="nucleotide sequence ID" value="NZ_FOZL01000001.1"/>
</dbReference>
<keyword evidence="1" id="KW-0812">Transmembrane</keyword>
<dbReference type="OrthoDB" id="122075at2"/>
<gene>
    <name evidence="2" type="ORF">SAMN05421771_0711</name>
</gene>
<organism evidence="2 3">
    <name type="scientific">Granulicella pectinivorans</name>
    <dbReference type="NCBI Taxonomy" id="474950"/>
    <lineage>
        <taxon>Bacteria</taxon>
        <taxon>Pseudomonadati</taxon>
        <taxon>Acidobacteriota</taxon>
        <taxon>Terriglobia</taxon>
        <taxon>Terriglobales</taxon>
        <taxon>Acidobacteriaceae</taxon>
        <taxon>Granulicella</taxon>
    </lineage>
</organism>
<keyword evidence="1" id="KW-1133">Transmembrane helix</keyword>
<dbReference type="EMBL" id="FOZL01000001">
    <property type="protein sequence ID" value="SFS02788.1"/>
    <property type="molecule type" value="Genomic_DNA"/>
</dbReference>
<feature type="transmembrane region" description="Helical" evidence="1">
    <location>
        <begin position="143"/>
        <end position="169"/>
    </location>
</feature>
<accession>A0A1I6LHL1</accession>
<dbReference type="AlphaFoldDB" id="A0A1I6LHL1"/>
<evidence type="ECO:0000256" key="1">
    <source>
        <dbReference type="SAM" id="Phobius"/>
    </source>
</evidence>
<sequence length="188" mass="20079">MTCPTCGAPFDGVGSFCRQCGARLVGPLGPPPPGYGYAAPPPGYAPYVQASPRVQRNLQILSLLWVGLAVLRFAKGMVGMFFLRSWIRGGGGFGHHFPFGNGGPFLSAMMPFTLTTTVVMTALSLMVAYGLYKRRPWGRTMAIVMSILSMISVFPFGAGLSIFTLWVLAPAASAVEYDTIADTSRPGF</sequence>
<evidence type="ECO:0000313" key="3">
    <source>
        <dbReference type="Proteomes" id="UP000199024"/>
    </source>
</evidence>
<dbReference type="Proteomes" id="UP000199024">
    <property type="component" value="Unassembled WGS sequence"/>
</dbReference>
<feature type="transmembrane region" description="Helical" evidence="1">
    <location>
        <begin position="63"/>
        <end position="87"/>
    </location>
</feature>
<keyword evidence="3" id="KW-1185">Reference proteome</keyword>
<evidence type="ECO:0008006" key="4">
    <source>
        <dbReference type="Google" id="ProtNLM"/>
    </source>
</evidence>
<protein>
    <recommendedName>
        <fullName evidence="4">Zinc-ribbon domain-containing protein</fullName>
    </recommendedName>
</protein>
<feature type="transmembrane region" description="Helical" evidence="1">
    <location>
        <begin position="107"/>
        <end position="131"/>
    </location>
</feature>
<proteinExistence type="predicted"/>
<reference evidence="2 3" key="1">
    <citation type="submission" date="2016-10" db="EMBL/GenBank/DDBJ databases">
        <authorList>
            <person name="de Groot N.N."/>
        </authorList>
    </citation>
    <scope>NUCLEOTIDE SEQUENCE [LARGE SCALE GENOMIC DNA]</scope>
    <source>
        <strain evidence="2 3">DSM 21001</strain>
    </source>
</reference>
<dbReference type="STRING" id="474950.SAMN05421771_0711"/>
<keyword evidence="1" id="KW-0472">Membrane</keyword>
<evidence type="ECO:0000313" key="2">
    <source>
        <dbReference type="EMBL" id="SFS02788.1"/>
    </source>
</evidence>